<dbReference type="PROSITE" id="PS50109">
    <property type="entry name" value="HIS_KIN"/>
    <property type="match status" value="1"/>
</dbReference>
<keyword evidence="9 17" id="KW-0418">Kinase</keyword>
<dbReference type="Gene3D" id="6.10.340.10">
    <property type="match status" value="1"/>
</dbReference>
<evidence type="ECO:0000256" key="1">
    <source>
        <dbReference type="ARBA" id="ARBA00000085"/>
    </source>
</evidence>
<evidence type="ECO:0000256" key="3">
    <source>
        <dbReference type="ARBA" id="ARBA00012438"/>
    </source>
</evidence>
<dbReference type="PANTHER" id="PTHR45436">
    <property type="entry name" value="SENSOR HISTIDINE KINASE YKOH"/>
    <property type="match status" value="1"/>
</dbReference>
<proteinExistence type="predicted"/>
<dbReference type="Pfam" id="PF02518">
    <property type="entry name" value="HATPase_c"/>
    <property type="match status" value="1"/>
</dbReference>
<keyword evidence="7 14" id="KW-0812">Transmembrane</keyword>
<evidence type="ECO:0000256" key="11">
    <source>
        <dbReference type="ARBA" id="ARBA00022989"/>
    </source>
</evidence>
<dbReference type="SUPFAM" id="SSF158472">
    <property type="entry name" value="HAMP domain-like"/>
    <property type="match status" value="1"/>
</dbReference>
<dbReference type="Pfam" id="PF00512">
    <property type="entry name" value="HisKA"/>
    <property type="match status" value="1"/>
</dbReference>
<keyword evidence="8" id="KW-0547">Nucleotide-binding</keyword>
<dbReference type="RefSeq" id="WP_301723075.1">
    <property type="nucleotide sequence ID" value="NZ_JAUJWV010000001.1"/>
</dbReference>
<evidence type="ECO:0000256" key="7">
    <source>
        <dbReference type="ARBA" id="ARBA00022692"/>
    </source>
</evidence>
<dbReference type="InterPro" id="IPR003661">
    <property type="entry name" value="HisK_dim/P_dom"/>
</dbReference>
<dbReference type="InterPro" id="IPR036890">
    <property type="entry name" value="HATPase_C_sf"/>
</dbReference>
<keyword evidence="10" id="KW-0067">ATP-binding</keyword>
<dbReference type="SUPFAM" id="SSF47384">
    <property type="entry name" value="Homodimeric domain of signal transducing histidine kinase"/>
    <property type="match status" value="1"/>
</dbReference>
<comment type="subcellular location">
    <subcellularLocation>
        <location evidence="2">Cell membrane</location>
        <topology evidence="2">Multi-pass membrane protein</topology>
    </subcellularLocation>
</comment>
<dbReference type="SUPFAM" id="SSF55874">
    <property type="entry name" value="ATPase domain of HSP90 chaperone/DNA topoisomerase II/histidine kinase"/>
    <property type="match status" value="1"/>
</dbReference>
<evidence type="ECO:0000259" key="16">
    <source>
        <dbReference type="PROSITE" id="PS50885"/>
    </source>
</evidence>
<dbReference type="PROSITE" id="PS50885">
    <property type="entry name" value="HAMP"/>
    <property type="match status" value="1"/>
</dbReference>
<dbReference type="SMART" id="SM00388">
    <property type="entry name" value="HisKA"/>
    <property type="match status" value="1"/>
</dbReference>
<dbReference type="PANTHER" id="PTHR45436:SF5">
    <property type="entry name" value="SENSOR HISTIDINE KINASE TRCS"/>
    <property type="match status" value="1"/>
</dbReference>
<evidence type="ECO:0000256" key="13">
    <source>
        <dbReference type="ARBA" id="ARBA00023136"/>
    </source>
</evidence>
<keyword evidence="12" id="KW-0902">Two-component regulatory system</keyword>
<keyword evidence="11 14" id="KW-1133">Transmembrane helix</keyword>
<accession>A0ABT8N0M0</accession>
<evidence type="ECO:0000256" key="12">
    <source>
        <dbReference type="ARBA" id="ARBA00023012"/>
    </source>
</evidence>
<evidence type="ECO:0000256" key="14">
    <source>
        <dbReference type="SAM" id="Phobius"/>
    </source>
</evidence>
<feature type="domain" description="Histidine kinase" evidence="15">
    <location>
        <begin position="234"/>
        <end position="444"/>
    </location>
</feature>
<keyword evidence="13 14" id="KW-0472">Membrane</keyword>
<name>A0ABT8N0M0_9BACL</name>
<evidence type="ECO:0000256" key="9">
    <source>
        <dbReference type="ARBA" id="ARBA00022777"/>
    </source>
</evidence>
<dbReference type="InterPro" id="IPR005467">
    <property type="entry name" value="His_kinase_dom"/>
</dbReference>
<dbReference type="GO" id="GO:0016301">
    <property type="term" value="F:kinase activity"/>
    <property type="evidence" value="ECO:0007669"/>
    <property type="project" value="UniProtKB-KW"/>
</dbReference>
<reference evidence="17 18" key="1">
    <citation type="submission" date="2023-06" db="EMBL/GenBank/DDBJ databases">
        <title>Novel species in genus Planococcus.</title>
        <authorList>
            <person name="Ning S."/>
        </authorList>
    </citation>
    <scope>NUCLEOTIDE SEQUENCE [LARGE SCALE GENOMIC DNA]</scope>
    <source>
        <strain evidence="17 18">N028</strain>
    </source>
</reference>
<dbReference type="InterPro" id="IPR004358">
    <property type="entry name" value="Sig_transdc_His_kin-like_C"/>
</dbReference>
<feature type="transmembrane region" description="Helical" evidence="14">
    <location>
        <begin position="7"/>
        <end position="30"/>
    </location>
</feature>
<dbReference type="InterPro" id="IPR003594">
    <property type="entry name" value="HATPase_dom"/>
</dbReference>
<dbReference type="Gene3D" id="3.30.565.10">
    <property type="entry name" value="Histidine kinase-like ATPase, C-terminal domain"/>
    <property type="match status" value="1"/>
</dbReference>
<dbReference type="InterPro" id="IPR003660">
    <property type="entry name" value="HAMP_dom"/>
</dbReference>
<keyword evidence="18" id="KW-1185">Reference proteome</keyword>
<evidence type="ECO:0000256" key="5">
    <source>
        <dbReference type="ARBA" id="ARBA00022553"/>
    </source>
</evidence>
<evidence type="ECO:0000256" key="6">
    <source>
        <dbReference type="ARBA" id="ARBA00022679"/>
    </source>
</evidence>
<dbReference type="CDD" id="cd00075">
    <property type="entry name" value="HATPase"/>
    <property type="match status" value="1"/>
</dbReference>
<dbReference type="SMART" id="SM00304">
    <property type="entry name" value="HAMP"/>
    <property type="match status" value="1"/>
</dbReference>
<evidence type="ECO:0000313" key="18">
    <source>
        <dbReference type="Proteomes" id="UP001172055"/>
    </source>
</evidence>
<dbReference type="InterPro" id="IPR036097">
    <property type="entry name" value="HisK_dim/P_sf"/>
</dbReference>
<dbReference type="CDD" id="cd00082">
    <property type="entry name" value="HisKA"/>
    <property type="match status" value="1"/>
</dbReference>
<keyword evidence="6" id="KW-0808">Transferase</keyword>
<dbReference type="Pfam" id="PF00672">
    <property type="entry name" value="HAMP"/>
    <property type="match status" value="1"/>
</dbReference>
<dbReference type="Gene3D" id="1.10.287.130">
    <property type="match status" value="1"/>
</dbReference>
<dbReference type="InterPro" id="IPR050428">
    <property type="entry name" value="TCS_sensor_his_kinase"/>
</dbReference>
<feature type="domain" description="HAMP" evidence="16">
    <location>
        <begin position="172"/>
        <end position="226"/>
    </location>
</feature>
<dbReference type="CDD" id="cd06225">
    <property type="entry name" value="HAMP"/>
    <property type="match status" value="1"/>
</dbReference>
<sequence>MKLKNKIHLWSTLLMLLILVVLMLVIYFTFSRLAYSTEVKQLETEVETIVTKFNTTPSEDPKTVLRAYVPANGLIKVVKGNVELIPDIQDPQVTIDFPAELEGNSGTLKLENEWFAYVKAPVIWTDGEIADMIVAQSLSEVTGNLRTLRLVLITVTLLAMIPIILSNALLGRIVTNPIANLTNTMTRIQGSGKFEKLPIDKETDDEVGQMGRTFNEMMELLEENYKKQEEFVSNASHELRTPLTVIGSYAKLLQRRGLEDRKVAAEGIAAIQTETDRMKTLIEQLLHIARRSEAQLEITETNLIELLKQTTTAMETAYNREFVLLAADSTVNIKTDISKLKQLIYILLDNALKYSSERIEVVVKNEEALIVQVRDYGIGIPKASLPYIFERFYRVDKARSRETGGFGLGLSLAKQLADRLGAKLEIESVEQLGTTVSIIFSADFNVEPVQSNEEG</sequence>
<dbReference type="EC" id="2.7.13.3" evidence="3"/>
<evidence type="ECO:0000256" key="8">
    <source>
        <dbReference type="ARBA" id="ARBA00022741"/>
    </source>
</evidence>
<dbReference type="SMART" id="SM00387">
    <property type="entry name" value="HATPase_c"/>
    <property type="match status" value="1"/>
</dbReference>
<protein>
    <recommendedName>
        <fullName evidence="3">histidine kinase</fullName>
        <ecNumber evidence="3">2.7.13.3</ecNumber>
    </recommendedName>
</protein>
<evidence type="ECO:0000259" key="15">
    <source>
        <dbReference type="PROSITE" id="PS50109"/>
    </source>
</evidence>
<evidence type="ECO:0000313" key="17">
    <source>
        <dbReference type="EMBL" id="MDN7241442.1"/>
    </source>
</evidence>
<comment type="catalytic activity">
    <reaction evidence="1">
        <text>ATP + protein L-histidine = ADP + protein N-phospho-L-histidine.</text>
        <dbReference type="EC" id="2.7.13.3"/>
    </reaction>
</comment>
<evidence type="ECO:0000256" key="10">
    <source>
        <dbReference type="ARBA" id="ARBA00022840"/>
    </source>
</evidence>
<evidence type="ECO:0000256" key="4">
    <source>
        <dbReference type="ARBA" id="ARBA00022475"/>
    </source>
</evidence>
<dbReference type="EMBL" id="JAUJWV010000001">
    <property type="protein sequence ID" value="MDN7241442.1"/>
    <property type="molecule type" value="Genomic_DNA"/>
</dbReference>
<comment type="caution">
    <text evidence="17">The sequence shown here is derived from an EMBL/GenBank/DDBJ whole genome shotgun (WGS) entry which is preliminary data.</text>
</comment>
<evidence type="ECO:0000256" key="2">
    <source>
        <dbReference type="ARBA" id="ARBA00004651"/>
    </source>
</evidence>
<keyword evidence="4" id="KW-1003">Cell membrane</keyword>
<dbReference type="Proteomes" id="UP001172055">
    <property type="component" value="Unassembled WGS sequence"/>
</dbReference>
<keyword evidence="5" id="KW-0597">Phosphoprotein</keyword>
<gene>
    <name evidence="17" type="ORF">QWY14_06535</name>
</gene>
<dbReference type="PRINTS" id="PR00344">
    <property type="entry name" value="BCTRLSENSOR"/>
</dbReference>
<organism evidence="17 18">
    <name type="scientific">Planococcus shixiaomingii</name>
    <dbReference type="NCBI Taxonomy" id="3058393"/>
    <lineage>
        <taxon>Bacteria</taxon>
        <taxon>Bacillati</taxon>
        <taxon>Bacillota</taxon>
        <taxon>Bacilli</taxon>
        <taxon>Bacillales</taxon>
        <taxon>Caryophanaceae</taxon>
        <taxon>Planococcus</taxon>
    </lineage>
</organism>